<keyword evidence="1" id="KW-0175">Coiled coil</keyword>
<comment type="caution">
    <text evidence="4">The sequence shown here is derived from an EMBL/GenBank/DDBJ whole genome shotgun (WGS) entry which is preliminary data.</text>
</comment>
<dbReference type="InterPro" id="IPR032071">
    <property type="entry name" value="DUF4806"/>
</dbReference>
<evidence type="ECO:0000256" key="2">
    <source>
        <dbReference type="SAM" id="MobiDB-lite"/>
    </source>
</evidence>
<sequence length="310" mass="34970">MASSQPSQGCSQEREKEPMKNSAGIKQKHIFPCAVIEFNLNNVIYVSACPMDWISGDSCVWPPKTAIERKAIMTNMTPESDWLNIEDITVLGIYKVNETESNSSNEDTYEGASGTQSQRIINTNRAEVDVSETGNINGMWNKTANSREEYQQQQIAALIQPSTTGSNNITVYERIVNDAEILLEQKTNDDIWNVMVSIEEQLKLLTERLGNLETLYVNNPRNIGTTQNLPKLPLTTLAELQQLEEDLQRKADLQENLLNYLQFIGGNDYKTCVFRVCEKVFTNYVAQFCSWTGKGGNLQLANLKLLDILK</sequence>
<accession>A0AAV8V9R8</accession>
<protein>
    <recommendedName>
        <fullName evidence="3">DUF4806 domain-containing protein</fullName>
    </recommendedName>
</protein>
<feature type="compositionally biased region" description="Polar residues" evidence="2">
    <location>
        <begin position="1"/>
        <end position="11"/>
    </location>
</feature>
<evidence type="ECO:0000256" key="1">
    <source>
        <dbReference type="SAM" id="Coils"/>
    </source>
</evidence>
<dbReference type="PANTHER" id="PTHR34153">
    <property type="entry name" value="SI:CH211-262H13.3-RELATED-RELATED"/>
    <property type="match status" value="1"/>
</dbReference>
<feature type="domain" description="DUF4806" evidence="3">
    <location>
        <begin position="231"/>
        <end position="296"/>
    </location>
</feature>
<keyword evidence="5" id="KW-1185">Reference proteome</keyword>
<proteinExistence type="predicted"/>
<name>A0AAV8V9R8_9CUCU</name>
<evidence type="ECO:0000313" key="5">
    <source>
        <dbReference type="Proteomes" id="UP001159042"/>
    </source>
</evidence>
<reference evidence="4 5" key="1">
    <citation type="journal article" date="2023" name="Insect Mol. Biol.">
        <title>Genome sequencing provides insights into the evolution of gene families encoding plant cell wall-degrading enzymes in longhorned beetles.</title>
        <authorList>
            <person name="Shin N.R."/>
            <person name="Okamura Y."/>
            <person name="Kirsch R."/>
            <person name="Pauchet Y."/>
        </authorList>
    </citation>
    <scope>NUCLEOTIDE SEQUENCE [LARGE SCALE GENOMIC DNA]</scope>
    <source>
        <strain evidence="4">EAD_L_NR</strain>
    </source>
</reference>
<dbReference type="AlphaFoldDB" id="A0AAV8V9R8"/>
<feature type="coiled-coil region" evidence="1">
    <location>
        <begin position="195"/>
        <end position="260"/>
    </location>
</feature>
<evidence type="ECO:0000313" key="4">
    <source>
        <dbReference type="EMBL" id="KAJ8910982.1"/>
    </source>
</evidence>
<feature type="non-terminal residue" evidence="4">
    <location>
        <position position="310"/>
    </location>
</feature>
<organism evidence="4 5">
    <name type="scientific">Exocentrus adspersus</name>
    <dbReference type="NCBI Taxonomy" id="1586481"/>
    <lineage>
        <taxon>Eukaryota</taxon>
        <taxon>Metazoa</taxon>
        <taxon>Ecdysozoa</taxon>
        <taxon>Arthropoda</taxon>
        <taxon>Hexapoda</taxon>
        <taxon>Insecta</taxon>
        <taxon>Pterygota</taxon>
        <taxon>Neoptera</taxon>
        <taxon>Endopterygota</taxon>
        <taxon>Coleoptera</taxon>
        <taxon>Polyphaga</taxon>
        <taxon>Cucujiformia</taxon>
        <taxon>Chrysomeloidea</taxon>
        <taxon>Cerambycidae</taxon>
        <taxon>Lamiinae</taxon>
        <taxon>Acanthocinini</taxon>
        <taxon>Exocentrus</taxon>
    </lineage>
</organism>
<feature type="region of interest" description="Disordered" evidence="2">
    <location>
        <begin position="1"/>
        <end position="23"/>
    </location>
</feature>
<dbReference type="Pfam" id="PF16064">
    <property type="entry name" value="DUF4806"/>
    <property type="match status" value="1"/>
</dbReference>
<dbReference type="PANTHER" id="PTHR34153:SF2">
    <property type="entry name" value="SI:CH211-262H13.3-RELATED"/>
    <property type="match status" value="1"/>
</dbReference>
<evidence type="ECO:0000259" key="3">
    <source>
        <dbReference type="Pfam" id="PF16064"/>
    </source>
</evidence>
<gene>
    <name evidence="4" type="ORF">NQ315_003675</name>
</gene>
<dbReference type="EMBL" id="JANEYG010000229">
    <property type="protein sequence ID" value="KAJ8910982.1"/>
    <property type="molecule type" value="Genomic_DNA"/>
</dbReference>
<dbReference type="Proteomes" id="UP001159042">
    <property type="component" value="Unassembled WGS sequence"/>
</dbReference>